<dbReference type="EMBL" id="ACKO02000014">
    <property type="protein sequence ID" value="EET43921.1"/>
    <property type="molecule type" value="Genomic_DNA"/>
</dbReference>
<dbReference type="Proteomes" id="UP000005365">
    <property type="component" value="Unassembled WGS sequence"/>
</dbReference>
<evidence type="ECO:0000313" key="2">
    <source>
        <dbReference type="Proteomes" id="UP000005365"/>
    </source>
</evidence>
<evidence type="ECO:0000313" key="1">
    <source>
        <dbReference type="EMBL" id="EET43921.1"/>
    </source>
</evidence>
<protein>
    <submittedName>
        <fullName evidence="1">Uncharacterized protein</fullName>
    </submittedName>
</protein>
<reference evidence="1" key="1">
    <citation type="submission" date="2009-07" db="EMBL/GenBank/DDBJ databases">
        <authorList>
            <person name="Weinstock G."/>
            <person name="Sodergren E."/>
            <person name="Clifton S."/>
            <person name="Fulton L."/>
            <person name="Fulton B."/>
            <person name="Courtney L."/>
            <person name="Fronick C."/>
            <person name="Harrison M."/>
            <person name="Strong C."/>
            <person name="Farmer C."/>
            <person name="Delahaunty K."/>
            <person name="Markovic C."/>
            <person name="Hall O."/>
            <person name="Minx P."/>
            <person name="Tomlinson C."/>
            <person name="Mitreva M."/>
            <person name="Nelson J."/>
            <person name="Hou S."/>
            <person name="Wollam A."/>
            <person name="Pepin K.H."/>
            <person name="Johnson M."/>
            <person name="Bhonagiri V."/>
            <person name="Nash W.E."/>
            <person name="Warren W."/>
            <person name="Chinwalla A."/>
            <person name="Mardis E.R."/>
            <person name="Wilson R.K."/>
        </authorList>
    </citation>
    <scope>NUCLEOTIDE SEQUENCE [LARGE SCALE GENOMIC DNA]</scope>
    <source>
        <strain evidence="1">ATCC 29256</strain>
    </source>
</reference>
<sequence>MPEITPHEAGEGKYQVKADYSSVKLPVLMLYRAGTGFEDVGEDGGPYEACRQFDEVMPEMFALERKHAEKFGGNEGGIGEDECQYQKDVHGCGHDVCVFLFSDDLFDSKGRLKKQSWAAYLNKNGSL</sequence>
<accession>C6M716</accession>
<dbReference type="AlphaFoldDB" id="C6M716"/>
<keyword evidence="2" id="KW-1185">Reference proteome</keyword>
<organism evidence="1 2">
    <name type="scientific">Neisseria sicca ATCC 29256</name>
    <dbReference type="NCBI Taxonomy" id="547045"/>
    <lineage>
        <taxon>Bacteria</taxon>
        <taxon>Pseudomonadati</taxon>
        <taxon>Pseudomonadota</taxon>
        <taxon>Betaproteobacteria</taxon>
        <taxon>Neisseriales</taxon>
        <taxon>Neisseriaceae</taxon>
        <taxon>Neisseria</taxon>
    </lineage>
</organism>
<gene>
    <name evidence="1" type="ORF">NEISICOT_02320</name>
</gene>
<comment type="caution">
    <text evidence="1">The sequence shown here is derived from an EMBL/GenBank/DDBJ whole genome shotgun (WGS) entry which is preliminary data.</text>
</comment>
<name>C6M716_NEISI</name>
<proteinExistence type="predicted"/>